<accession>A0A8H3R1N4</accession>
<evidence type="ECO:0000313" key="1">
    <source>
        <dbReference type="EMBL" id="GET00626.1"/>
    </source>
</evidence>
<dbReference type="EMBL" id="BLAL01000286">
    <property type="protein sequence ID" value="GET00626.1"/>
    <property type="molecule type" value="Genomic_DNA"/>
</dbReference>
<sequence length="95" mass="11195">MDLLIKANLAKGDMMDVNHDNKHSEDLILILSKFHHNKRVREHDETNNRDVRTVSYVKIICLNHLSDSYTLTSELLNQRIKKIMKKARIAEKKKK</sequence>
<organism evidence="1 2">
    <name type="scientific">Rhizophagus clarus</name>
    <dbReference type="NCBI Taxonomy" id="94130"/>
    <lineage>
        <taxon>Eukaryota</taxon>
        <taxon>Fungi</taxon>
        <taxon>Fungi incertae sedis</taxon>
        <taxon>Mucoromycota</taxon>
        <taxon>Glomeromycotina</taxon>
        <taxon>Glomeromycetes</taxon>
        <taxon>Glomerales</taxon>
        <taxon>Glomeraceae</taxon>
        <taxon>Rhizophagus</taxon>
    </lineage>
</organism>
<reference evidence="1" key="1">
    <citation type="submission" date="2019-10" db="EMBL/GenBank/DDBJ databases">
        <title>Conservation and host-specific expression of non-tandemly repeated heterogenous ribosome RNA gene in arbuscular mycorrhizal fungi.</title>
        <authorList>
            <person name="Maeda T."/>
            <person name="Kobayashi Y."/>
            <person name="Nakagawa T."/>
            <person name="Ezawa T."/>
            <person name="Yamaguchi K."/>
            <person name="Bino T."/>
            <person name="Nishimoto Y."/>
            <person name="Shigenobu S."/>
            <person name="Kawaguchi M."/>
        </authorList>
    </citation>
    <scope>NUCLEOTIDE SEQUENCE</scope>
    <source>
        <strain evidence="1">HR1</strain>
    </source>
</reference>
<dbReference type="Proteomes" id="UP000615446">
    <property type="component" value="Unassembled WGS sequence"/>
</dbReference>
<proteinExistence type="predicted"/>
<name>A0A8H3R1N4_9GLOM</name>
<evidence type="ECO:0000313" key="2">
    <source>
        <dbReference type="Proteomes" id="UP000615446"/>
    </source>
</evidence>
<gene>
    <name evidence="1" type="ORF">RCL2_002707600</name>
</gene>
<dbReference type="AlphaFoldDB" id="A0A8H3R1N4"/>
<protein>
    <submittedName>
        <fullName evidence="1">Uncharacterized protein</fullName>
    </submittedName>
</protein>
<comment type="caution">
    <text evidence="1">The sequence shown here is derived from an EMBL/GenBank/DDBJ whole genome shotgun (WGS) entry which is preliminary data.</text>
</comment>